<protein>
    <submittedName>
        <fullName evidence="2">Hexaprenyldihydroxybenzoate methyltransferase, mitochondrial</fullName>
    </submittedName>
</protein>
<evidence type="ECO:0000256" key="1">
    <source>
        <dbReference type="SAM" id="MobiDB-lite"/>
    </source>
</evidence>
<evidence type="ECO:0000313" key="3">
    <source>
        <dbReference type="Proteomes" id="UP001482620"/>
    </source>
</evidence>
<keyword evidence="2" id="KW-0489">Methyltransferase</keyword>
<dbReference type="EMBL" id="JAHRIQ010111538">
    <property type="protein sequence ID" value="MEQ2257589.1"/>
    <property type="molecule type" value="Genomic_DNA"/>
</dbReference>
<comment type="caution">
    <text evidence="2">The sequence shown here is derived from an EMBL/GenBank/DDBJ whole genome shotgun (WGS) entry which is preliminary data.</text>
</comment>
<reference evidence="2 3" key="1">
    <citation type="submission" date="2021-06" db="EMBL/GenBank/DDBJ databases">
        <authorList>
            <person name="Palmer J.M."/>
        </authorList>
    </citation>
    <scope>NUCLEOTIDE SEQUENCE [LARGE SCALE GENOMIC DNA]</scope>
    <source>
        <strain evidence="3">if_2019</strain>
        <tissue evidence="2">Muscle</tissue>
    </source>
</reference>
<name>A0ABV0VKG1_9TELE</name>
<keyword evidence="3" id="KW-1185">Reference proteome</keyword>
<accession>A0ABV0VKG1</accession>
<dbReference type="InterPro" id="IPR029063">
    <property type="entry name" value="SAM-dependent_MTases_sf"/>
</dbReference>
<organism evidence="2 3">
    <name type="scientific">Ilyodon furcidens</name>
    <name type="common">goldbreast splitfin</name>
    <dbReference type="NCBI Taxonomy" id="33524"/>
    <lineage>
        <taxon>Eukaryota</taxon>
        <taxon>Metazoa</taxon>
        <taxon>Chordata</taxon>
        <taxon>Craniata</taxon>
        <taxon>Vertebrata</taxon>
        <taxon>Euteleostomi</taxon>
        <taxon>Actinopterygii</taxon>
        <taxon>Neopterygii</taxon>
        <taxon>Teleostei</taxon>
        <taxon>Neoteleostei</taxon>
        <taxon>Acanthomorphata</taxon>
        <taxon>Ovalentaria</taxon>
        <taxon>Atherinomorphae</taxon>
        <taxon>Cyprinodontiformes</taxon>
        <taxon>Goodeidae</taxon>
        <taxon>Ilyodon</taxon>
    </lineage>
</organism>
<feature type="region of interest" description="Disordered" evidence="1">
    <location>
        <begin position="115"/>
        <end position="134"/>
    </location>
</feature>
<keyword evidence="2" id="KW-0808">Transferase</keyword>
<dbReference type="InterPro" id="IPR010233">
    <property type="entry name" value="UbiG_MeTrfase"/>
</dbReference>
<evidence type="ECO:0000313" key="2">
    <source>
        <dbReference type="EMBL" id="MEQ2257589.1"/>
    </source>
</evidence>
<sequence length="134" mass="14911">MFLHYNSERSTFHDLNLCGPFSVQPGGSLFITTINKTNLSYALAIVVAEQLLHIVPRGTHDWEKFVSPVELERLLESNGFLVQSVQGMLYNPISGAWSWANSTAINYALHAVKQDDETMDSSTPPGDHHEATHT</sequence>
<dbReference type="GO" id="GO:0008168">
    <property type="term" value="F:methyltransferase activity"/>
    <property type="evidence" value="ECO:0007669"/>
    <property type="project" value="UniProtKB-KW"/>
</dbReference>
<dbReference type="NCBIfam" id="TIGR01983">
    <property type="entry name" value="UbiG"/>
    <property type="match status" value="1"/>
</dbReference>
<proteinExistence type="predicted"/>
<dbReference type="Proteomes" id="UP001482620">
    <property type="component" value="Unassembled WGS sequence"/>
</dbReference>
<gene>
    <name evidence="2" type="primary">COQ3</name>
    <name evidence="2" type="ORF">ILYODFUR_036255</name>
</gene>
<dbReference type="SUPFAM" id="SSF53335">
    <property type="entry name" value="S-adenosyl-L-methionine-dependent methyltransferases"/>
    <property type="match status" value="1"/>
</dbReference>
<dbReference type="Gene3D" id="3.40.50.150">
    <property type="entry name" value="Vaccinia Virus protein VP39"/>
    <property type="match status" value="1"/>
</dbReference>
<dbReference type="GO" id="GO:0032259">
    <property type="term" value="P:methylation"/>
    <property type="evidence" value="ECO:0007669"/>
    <property type="project" value="UniProtKB-KW"/>
</dbReference>